<sequence length="98" mass="10999">MIPHKNSPYQELKKQTKPNTDTIATCNILLTSDAEIVTLRNHGMAGNCTLATAFPASIKIIQLSVGVEDRSSRTPHRDFEMGILTRSKLIYEFNNCNY</sequence>
<name>A0A5N5SYB0_9CRUS</name>
<proteinExistence type="predicted"/>
<evidence type="ECO:0000313" key="2">
    <source>
        <dbReference type="Proteomes" id="UP000326759"/>
    </source>
</evidence>
<dbReference type="AlphaFoldDB" id="A0A5N5SYB0"/>
<dbReference type="OrthoDB" id="10056927at2759"/>
<protein>
    <submittedName>
        <fullName evidence="1">Uncharacterized protein</fullName>
    </submittedName>
</protein>
<comment type="caution">
    <text evidence="1">The sequence shown here is derived from an EMBL/GenBank/DDBJ whole genome shotgun (WGS) entry which is preliminary data.</text>
</comment>
<accession>A0A5N5SYB0</accession>
<keyword evidence="2" id="KW-1185">Reference proteome</keyword>
<dbReference type="Proteomes" id="UP000326759">
    <property type="component" value="Unassembled WGS sequence"/>
</dbReference>
<organism evidence="1 2">
    <name type="scientific">Armadillidium nasatum</name>
    <dbReference type="NCBI Taxonomy" id="96803"/>
    <lineage>
        <taxon>Eukaryota</taxon>
        <taxon>Metazoa</taxon>
        <taxon>Ecdysozoa</taxon>
        <taxon>Arthropoda</taxon>
        <taxon>Crustacea</taxon>
        <taxon>Multicrustacea</taxon>
        <taxon>Malacostraca</taxon>
        <taxon>Eumalacostraca</taxon>
        <taxon>Peracarida</taxon>
        <taxon>Isopoda</taxon>
        <taxon>Oniscidea</taxon>
        <taxon>Crinocheta</taxon>
        <taxon>Armadillidiidae</taxon>
        <taxon>Armadillidium</taxon>
    </lineage>
</organism>
<evidence type="ECO:0000313" key="1">
    <source>
        <dbReference type="EMBL" id="KAB7499194.1"/>
    </source>
</evidence>
<dbReference type="EMBL" id="SEYY01018599">
    <property type="protein sequence ID" value="KAB7499194.1"/>
    <property type="molecule type" value="Genomic_DNA"/>
</dbReference>
<gene>
    <name evidence="1" type="ORF">Anas_01464</name>
</gene>
<reference evidence="1 2" key="1">
    <citation type="journal article" date="2019" name="PLoS Biol.">
        <title>Sex chromosomes control vertical transmission of feminizing Wolbachia symbionts in an isopod.</title>
        <authorList>
            <person name="Becking T."/>
            <person name="Chebbi M.A."/>
            <person name="Giraud I."/>
            <person name="Moumen B."/>
            <person name="Laverre T."/>
            <person name="Caubet Y."/>
            <person name="Peccoud J."/>
            <person name="Gilbert C."/>
            <person name="Cordaux R."/>
        </authorList>
    </citation>
    <scope>NUCLEOTIDE SEQUENCE [LARGE SCALE GENOMIC DNA]</scope>
    <source>
        <strain evidence="1">ANa2</strain>
        <tissue evidence="1">Whole body excluding digestive tract and cuticle</tissue>
    </source>
</reference>